<dbReference type="CDD" id="cd12797">
    <property type="entry name" value="M23_peptidase"/>
    <property type="match status" value="1"/>
</dbReference>
<proteinExistence type="predicted"/>
<dbReference type="PANTHER" id="PTHR21666:SF289">
    <property type="entry name" value="L-ALA--D-GLU ENDOPEPTIDASE"/>
    <property type="match status" value="1"/>
</dbReference>
<keyword evidence="4" id="KW-1185">Reference proteome</keyword>
<sequence>MGKTGRGFLKSVFWVVYACSLVYFLLPSGLADTIKTPVSLPKETLTADIEDPLYGMGMQYPENLESLDVPPESDYLISGIPEPEAYSRPQPILYTAYTVKQGDMIGELAADFGLNQDTLISVNDIKNSRLIQIGQALRIPNQDGVLHTVKAGETLQGIAEKYSADSSTIILANELFSESANAGTALFIPGARMQSVELQEINGDLFIWPVRGYITSPYGYRGSPFTGVRQFHTGIDIRAATGTPIKAAMSGRVISTGYDNIMGNHVVISHHSGYRTLYAHLNVIRTKAGNYVRTGDHIGDAGSTGLSTGPHLHFTVYKNGVTVNPRLLMN</sequence>
<dbReference type="CDD" id="cd00118">
    <property type="entry name" value="LysM"/>
    <property type="match status" value="2"/>
</dbReference>
<dbReference type="InterPro" id="IPR050570">
    <property type="entry name" value="Cell_wall_metabolism_enzyme"/>
</dbReference>
<evidence type="ECO:0000313" key="4">
    <source>
        <dbReference type="Proteomes" id="UP000595917"/>
    </source>
</evidence>
<dbReference type="KEGG" id="bhc:JFL75_18425"/>
<dbReference type="Pfam" id="PF01476">
    <property type="entry name" value="LysM"/>
    <property type="match status" value="2"/>
</dbReference>
<evidence type="ECO:0000256" key="1">
    <source>
        <dbReference type="ARBA" id="ARBA00022729"/>
    </source>
</evidence>
<accession>A0A7T8B9V5</accession>
<dbReference type="InterPro" id="IPR018392">
    <property type="entry name" value="LysM"/>
</dbReference>
<dbReference type="SMART" id="SM00257">
    <property type="entry name" value="LysM"/>
    <property type="match status" value="2"/>
</dbReference>
<keyword evidence="1" id="KW-0732">Signal</keyword>
<organism evidence="3 4">
    <name type="scientific">Breznakiella homolactica</name>
    <dbReference type="NCBI Taxonomy" id="2798577"/>
    <lineage>
        <taxon>Bacteria</taxon>
        <taxon>Pseudomonadati</taxon>
        <taxon>Spirochaetota</taxon>
        <taxon>Spirochaetia</taxon>
        <taxon>Spirochaetales</taxon>
        <taxon>Breznakiellaceae</taxon>
        <taxon>Breznakiella</taxon>
    </lineage>
</organism>
<dbReference type="EMBL" id="CP067089">
    <property type="protein sequence ID" value="QQO08882.1"/>
    <property type="molecule type" value="Genomic_DNA"/>
</dbReference>
<dbReference type="Gene3D" id="2.70.70.10">
    <property type="entry name" value="Glucose Permease (Domain IIA)"/>
    <property type="match status" value="1"/>
</dbReference>
<feature type="domain" description="LysM" evidence="2">
    <location>
        <begin position="95"/>
        <end position="139"/>
    </location>
</feature>
<dbReference type="GO" id="GO:0004222">
    <property type="term" value="F:metalloendopeptidase activity"/>
    <property type="evidence" value="ECO:0007669"/>
    <property type="project" value="TreeGrafter"/>
</dbReference>
<name>A0A7T8B9V5_9SPIR</name>
<gene>
    <name evidence="3" type="ORF">JFL75_18425</name>
</gene>
<dbReference type="RefSeq" id="WP_215626188.1">
    <property type="nucleotide sequence ID" value="NZ_CP067089.2"/>
</dbReference>
<dbReference type="InterPro" id="IPR036779">
    <property type="entry name" value="LysM_dom_sf"/>
</dbReference>
<dbReference type="Proteomes" id="UP000595917">
    <property type="component" value="Chromosome"/>
</dbReference>
<dbReference type="PANTHER" id="PTHR21666">
    <property type="entry name" value="PEPTIDASE-RELATED"/>
    <property type="match status" value="1"/>
</dbReference>
<dbReference type="PROSITE" id="PS51782">
    <property type="entry name" value="LYSM"/>
    <property type="match status" value="2"/>
</dbReference>
<protein>
    <submittedName>
        <fullName evidence="3">Peptidoglycan DD-metalloendopeptidase family protein</fullName>
    </submittedName>
</protein>
<reference evidence="3" key="1">
    <citation type="submission" date="2021-01" db="EMBL/GenBank/DDBJ databases">
        <title>Description of Breznakiella homolactica.</title>
        <authorList>
            <person name="Song Y."/>
            <person name="Brune A."/>
        </authorList>
    </citation>
    <scope>NUCLEOTIDE SEQUENCE</scope>
    <source>
        <strain evidence="3">RmG30</strain>
    </source>
</reference>
<dbReference type="Pfam" id="PF01551">
    <property type="entry name" value="Peptidase_M23"/>
    <property type="match status" value="1"/>
</dbReference>
<dbReference type="InterPro" id="IPR011055">
    <property type="entry name" value="Dup_hybrid_motif"/>
</dbReference>
<evidence type="ECO:0000259" key="2">
    <source>
        <dbReference type="PROSITE" id="PS51782"/>
    </source>
</evidence>
<dbReference type="SUPFAM" id="SSF51261">
    <property type="entry name" value="Duplicated hybrid motif"/>
    <property type="match status" value="1"/>
</dbReference>
<evidence type="ECO:0000313" key="3">
    <source>
        <dbReference type="EMBL" id="QQO08882.1"/>
    </source>
</evidence>
<dbReference type="AlphaFoldDB" id="A0A7T8B9V5"/>
<feature type="domain" description="LysM" evidence="2">
    <location>
        <begin position="145"/>
        <end position="188"/>
    </location>
</feature>
<dbReference type="InterPro" id="IPR016047">
    <property type="entry name" value="M23ase_b-sheet_dom"/>
</dbReference>
<dbReference type="Gene3D" id="3.10.350.10">
    <property type="entry name" value="LysM domain"/>
    <property type="match status" value="2"/>
</dbReference>